<organism evidence="2 3">
    <name type="scientific">Anabaenopsis circularis NIES-21</name>
    <dbReference type="NCBI Taxonomy" id="1085406"/>
    <lineage>
        <taxon>Bacteria</taxon>
        <taxon>Bacillati</taxon>
        <taxon>Cyanobacteriota</taxon>
        <taxon>Cyanophyceae</taxon>
        <taxon>Nostocales</taxon>
        <taxon>Nodulariaceae</taxon>
        <taxon>Anabaenopsis</taxon>
    </lineage>
</organism>
<keyword evidence="3" id="KW-1185">Reference proteome</keyword>
<dbReference type="Proteomes" id="UP000218287">
    <property type="component" value="Chromosome"/>
</dbReference>
<name>A0A1Z4GP32_9CYAN</name>
<dbReference type="AlphaFoldDB" id="A0A1Z4GP32"/>
<sequence length="207" mass="23020">MENSKNVNHEPTQLIKPNLKSTKTKLGSNGRSNILIALLAHHPLVLLSGVFTMVMGTATVAFYSLSHVDSVKQADTELMPVIIEAPITTERSNPTPLWMVMAIALSCGSGCYVIFRLLNPTQAHNFPKRAYNRQKALKSLPQPIWEPQTSQNLPAFVPLQPLSVKSKTLVEVLPPTHQYRLDKGKESLADLMDIRKENSLPALLQKY</sequence>
<evidence type="ECO:0000313" key="3">
    <source>
        <dbReference type="Proteomes" id="UP000218287"/>
    </source>
</evidence>
<feature type="transmembrane region" description="Helical" evidence="1">
    <location>
        <begin position="97"/>
        <end position="118"/>
    </location>
</feature>
<dbReference type="EMBL" id="AP018174">
    <property type="protein sequence ID" value="BAY19263.1"/>
    <property type="molecule type" value="Genomic_DNA"/>
</dbReference>
<evidence type="ECO:0000313" key="2">
    <source>
        <dbReference type="EMBL" id="BAY19263.1"/>
    </source>
</evidence>
<dbReference type="OrthoDB" id="512299at2"/>
<reference evidence="2 3" key="1">
    <citation type="submission" date="2017-06" db="EMBL/GenBank/DDBJ databases">
        <title>Genome sequencing of cyanobaciteial culture collection at National Institute for Environmental Studies (NIES).</title>
        <authorList>
            <person name="Hirose Y."/>
            <person name="Shimura Y."/>
            <person name="Fujisawa T."/>
            <person name="Nakamura Y."/>
            <person name="Kawachi M."/>
        </authorList>
    </citation>
    <scope>NUCLEOTIDE SEQUENCE [LARGE SCALE GENOMIC DNA]</scope>
    <source>
        <strain evidence="2 3">NIES-21</strain>
    </source>
</reference>
<proteinExistence type="predicted"/>
<keyword evidence="1" id="KW-0472">Membrane</keyword>
<keyword evidence="1" id="KW-1133">Transmembrane helix</keyword>
<feature type="transmembrane region" description="Helical" evidence="1">
    <location>
        <begin position="44"/>
        <end position="65"/>
    </location>
</feature>
<gene>
    <name evidence="2" type="ORF">NIES21_51230</name>
</gene>
<accession>A0A1Z4GP32</accession>
<evidence type="ECO:0000256" key="1">
    <source>
        <dbReference type="SAM" id="Phobius"/>
    </source>
</evidence>
<protein>
    <submittedName>
        <fullName evidence="2">Uncharacterized protein</fullName>
    </submittedName>
</protein>
<keyword evidence="1" id="KW-0812">Transmembrane</keyword>